<evidence type="ECO:0000256" key="11">
    <source>
        <dbReference type="RuleBase" id="RU004181"/>
    </source>
</evidence>
<evidence type="ECO:0000256" key="7">
    <source>
        <dbReference type="ARBA" id="ARBA00022989"/>
    </source>
</evidence>
<gene>
    <name evidence="9 13" type="primary">lspA</name>
    <name evidence="13" type="ORF">IV500_18860</name>
</gene>
<evidence type="ECO:0000256" key="5">
    <source>
        <dbReference type="ARBA" id="ARBA00022750"/>
    </source>
</evidence>
<dbReference type="PANTHER" id="PTHR33695">
    <property type="entry name" value="LIPOPROTEIN SIGNAL PEPTIDASE"/>
    <property type="match status" value="1"/>
</dbReference>
<keyword evidence="14" id="KW-1185">Reference proteome</keyword>
<comment type="caution">
    <text evidence="13">The sequence shown here is derived from an EMBL/GenBank/DDBJ whole genome shotgun (WGS) entry which is preliminary data.</text>
</comment>
<dbReference type="GO" id="GO:0006508">
    <property type="term" value="P:proteolysis"/>
    <property type="evidence" value="ECO:0007669"/>
    <property type="project" value="UniProtKB-KW"/>
</dbReference>
<reference evidence="13 14" key="1">
    <citation type="submission" date="2020-11" db="EMBL/GenBank/DDBJ databases">
        <title>Arthrobacter antarcticus sp. nov., isolated from Antarctic Soil.</title>
        <authorList>
            <person name="Li J."/>
        </authorList>
    </citation>
    <scope>NUCLEOTIDE SEQUENCE [LARGE SCALE GENOMIC DNA]</scope>
    <source>
        <strain evidence="13 14">Z1-20</strain>
    </source>
</reference>
<feature type="compositionally biased region" description="Low complexity" evidence="12">
    <location>
        <begin position="7"/>
        <end position="31"/>
    </location>
</feature>
<dbReference type="AlphaFoldDB" id="A0A931CWW4"/>
<evidence type="ECO:0000256" key="6">
    <source>
        <dbReference type="ARBA" id="ARBA00022801"/>
    </source>
</evidence>
<dbReference type="GO" id="GO:0005886">
    <property type="term" value="C:plasma membrane"/>
    <property type="evidence" value="ECO:0007669"/>
    <property type="project" value="UniProtKB-SubCell"/>
</dbReference>
<protein>
    <recommendedName>
        <fullName evidence="9">Lipoprotein signal peptidase</fullName>
        <ecNumber evidence="9">3.4.23.36</ecNumber>
    </recommendedName>
    <alternativeName>
        <fullName evidence="9">Prolipoprotein signal peptidase</fullName>
    </alternativeName>
    <alternativeName>
        <fullName evidence="9">Signal peptidase II</fullName>
        <shortName evidence="9">SPase II</shortName>
    </alternativeName>
</protein>
<accession>A0A931CWW4</accession>
<comment type="catalytic activity">
    <reaction evidence="9 10">
        <text>Release of signal peptides from bacterial membrane prolipoproteins. Hydrolyzes -Xaa-Yaa-Zaa-|-(S,diacylglyceryl)Cys-, in which Xaa is hydrophobic (preferably Leu), and Yaa (Ala or Ser) and Zaa (Gly or Ala) have small, neutral side chains.</text>
        <dbReference type="EC" id="3.4.23.36"/>
    </reaction>
</comment>
<feature type="active site" evidence="9">
    <location>
        <position position="191"/>
    </location>
</feature>
<feature type="transmembrane region" description="Helical" evidence="9">
    <location>
        <begin position="194"/>
        <end position="220"/>
    </location>
</feature>
<name>A0A931CWW4_9MICC</name>
<dbReference type="PROSITE" id="PS00855">
    <property type="entry name" value="SPASE_II"/>
    <property type="match status" value="1"/>
</dbReference>
<feature type="transmembrane region" description="Helical" evidence="9">
    <location>
        <begin position="75"/>
        <end position="93"/>
    </location>
</feature>
<keyword evidence="6 9" id="KW-0378">Hydrolase</keyword>
<keyword evidence="7 9" id="KW-1133">Transmembrane helix</keyword>
<feature type="compositionally biased region" description="Low complexity" evidence="12">
    <location>
        <begin position="39"/>
        <end position="67"/>
    </location>
</feature>
<evidence type="ECO:0000256" key="1">
    <source>
        <dbReference type="ARBA" id="ARBA00006139"/>
    </source>
</evidence>
<keyword evidence="2 9" id="KW-1003">Cell membrane</keyword>
<dbReference type="Pfam" id="PF01252">
    <property type="entry name" value="Peptidase_A8"/>
    <property type="match status" value="1"/>
</dbReference>
<dbReference type="HAMAP" id="MF_00161">
    <property type="entry name" value="LspA"/>
    <property type="match status" value="1"/>
</dbReference>
<feature type="region of interest" description="Disordered" evidence="12">
    <location>
        <begin position="1"/>
        <end position="67"/>
    </location>
</feature>
<dbReference type="Proteomes" id="UP000655366">
    <property type="component" value="Unassembled WGS sequence"/>
</dbReference>
<comment type="similarity">
    <text evidence="1 9 11">Belongs to the peptidase A8 family.</text>
</comment>
<dbReference type="EC" id="3.4.23.36" evidence="9"/>
<evidence type="ECO:0000256" key="8">
    <source>
        <dbReference type="ARBA" id="ARBA00023136"/>
    </source>
</evidence>
<keyword evidence="4 9" id="KW-0812">Transmembrane</keyword>
<evidence type="ECO:0000256" key="10">
    <source>
        <dbReference type="RuleBase" id="RU000594"/>
    </source>
</evidence>
<feature type="active site" evidence="9">
    <location>
        <position position="205"/>
    </location>
</feature>
<evidence type="ECO:0000313" key="13">
    <source>
        <dbReference type="EMBL" id="MBG0741428.1"/>
    </source>
</evidence>
<evidence type="ECO:0000256" key="12">
    <source>
        <dbReference type="SAM" id="MobiDB-lite"/>
    </source>
</evidence>
<feature type="transmembrane region" description="Helical" evidence="9">
    <location>
        <begin position="132"/>
        <end position="149"/>
    </location>
</feature>
<comment type="function">
    <text evidence="9 10">This protein specifically catalyzes the removal of signal peptides from prolipoproteins.</text>
</comment>
<feature type="transmembrane region" description="Helical" evidence="9">
    <location>
        <begin position="156"/>
        <end position="174"/>
    </location>
</feature>
<dbReference type="InterPro" id="IPR001872">
    <property type="entry name" value="Peptidase_A8"/>
</dbReference>
<organism evidence="13 14">
    <name type="scientific">Arthrobacter terrae</name>
    <dbReference type="NCBI Taxonomy" id="2935737"/>
    <lineage>
        <taxon>Bacteria</taxon>
        <taxon>Bacillati</taxon>
        <taxon>Actinomycetota</taxon>
        <taxon>Actinomycetes</taxon>
        <taxon>Micrococcales</taxon>
        <taxon>Micrococcaceae</taxon>
        <taxon>Arthrobacter</taxon>
    </lineage>
</organism>
<dbReference type="PRINTS" id="PR00781">
    <property type="entry name" value="LIPOSIGPTASE"/>
</dbReference>
<evidence type="ECO:0000256" key="2">
    <source>
        <dbReference type="ARBA" id="ARBA00022475"/>
    </source>
</evidence>
<proteinExistence type="inferred from homology"/>
<keyword evidence="3 9" id="KW-0645">Protease</keyword>
<comment type="pathway">
    <text evidence="9">Protein modification; lipoprotein biosynthesis (signal peptide cleavage).</text>
</comment>
<evidence type="ECO:0000256" key="3">
    <source>
        <dbReference type="ARBA" id="ARBA00022670"/>
    </source>
</evidence>
<dbReference type="EMBL" id="JADNYM010000030">
    <property type="protein sequence ID" value="MBG0741428.1"/>
    <property type="molecule type" value="Genomic_DNA"/>
</dbReference>
<evidence type="ECO:0000256" key="9">
    <source>
        <dbReference type="HAMAP-Rule" id="MF_00161"/>
    </source>
</evidence>
<keyword evidence="8 9" id="KW-0472">Membrane</keyword>
<sequence length="247" mass="25353">MNDDPARGAAASQASRRRQAPAALPTAAIPPAAIPTPAGPTESGPAPTAPTPAKAAGAPAAGAAAGRPGRRRRPLVLTLAGFAVLAYVLDQLTKWWVSSTMTDGQITQVLPPVLSWHYIRNSGAAFSIGENVTWLFTIVMAAVAIGIVVQARKLGSVWWSVAMGMLLGGALGNLTDRLFREPSFGMGHVVDFIALPNFAIFNVADSSVVGSVILICILTLKGIPFGGKVPPADASPVSPAGAESTND</sequence>
<dbReference type="NCBIfam" id="TIGR00077">
    <property type="entry name" value="lspA"/>
    <property type="match status" value="1"/>
</dbReference>
<keyword evidence="5 9" id="KW-0064">Aspartyl protease</keyword>
<comment type="subcellular location">
    <subcellularLocation>
        <location evidence="9">Cell membrane</location>
        <topology evidence="9">Multi-pass membrane protein</topology>
    </subcellularLocation>
</comment>
<dbReference type="PANTHER" id="PTHR33695:SF1">
    <property type="entry name" value="LIPOPROTEIN SIGNAL PEPTIDASE"/>
    <property type="match status" value="1"/>
</dbReference>
<evidence type="ECO:0000256" key="4">
    <source>
        <dbReference type="ARBA" id="ARBA00022692"/>
    </source>
</evidence>
<evidence type="ECO:0000313" key="14">
    <source>
        <dbReference type="Proteomes" id="UP000655366"/>
    </source>
</evidence>
<dbReference type="GO" id="GO:0004190">
    <property type="term" value="F:aspartic-type endopeptidase activity"/>
    <property type="evidence" value="ECO:0007669"/>
    <property type="project" value="UniProtKB-UniRule"/>
</dbReference>